<organism evidence="3 4">
    <name type="scientific">Pseudobacteroides cellulosolvens ATCC 35603 = DSM 2933</name>
    <dbReference type="NCBI Taxonomy" id="398512"/>
    <lineage>
        <taxon>Bacteria</taxon>
        <taxon>Bacillati</taxon>
        <taxon>Bacillota</taxon>
        <taxon>Clostridia</taxon>
        <taxon>Eubacteriales</taxon>
        <taxon>Oscillospiraceae</taxon>
        <taxon>Pseudobacteroides</taxon>
    </lineage>
</organism>
<feature type="transmembrane region" description="Helical" evidence="1">
    <location>
        <begin position="36"/>
        <end position="57"/>
    </location>
</feature>
<sequence length="387" mass="44027">MMNLVFIVAIILVLGIYSGINYYIGLKGFELINSVFPFIAPKVFWPIFLLVAFSYIISRFVSKILPEPVSYIITLVGSYWIAAMVYFIIFIIMIKLVFLFDRWLSFIPSHLKTSQISNYVSLFVIALVLLILVIGTWQARNPVTVKYDISINKDGGKIKNLHAILISDVHLGTLVRKGQLDKMVRLINEKNPDIVFIAGDLIDDDIKPFKDQNMLESLQQIKTKYGVYYCLGNHEYYGGSSEEIAEIFRNSGIKLLKDDFTSIENSIYIIGREDMGSRSHLKKPRKNLSSLISGLDKSKPLILLDHQPSNLKEPIGKGIDLQLSGHTHRGQFFPFNFITNAIFENDWGYLKKNDFQLIVSSGLGSWGPPIRFLNNTELVEINISFNN</sequence>
<feature type="transmembrane region" description="Helical" evidence="1">
    <location>
        <begin position="69"/>
        <end position="98"/>
    </location>
</feature>
<evidence type="ECO:0000256" key="1">
    <source>
        <dbReference type="SAM" id="Phobius"/>
    </source>
</evidence>
<dbReference type="PANTHER" id="PTHR31302">
    <property type="entry name" value="TRANSMEMBRANE PROTEIN WITH METALLOPHOSPHOESTERASE DOMAIN-RELATED"/>
    <property type="match status" value="1"/>
</dbReference>
<dbReference type="EMBL" id="LGTC01000001">
    <property type="protein sequence ID" value="KNY27331.1"/>
    <property type="molecule type" value="Genomic_DNA"/>
</dbReference>
<dbReference type="CDD" id="cd07385">
    <property type="entry name" value="MPP_YkuE_C"/>
    <property type="match status" value="1"/>
</dbReference>
<dbReference type="InterPro" id="IPR004843">
    <property type="entry name" value="Calcineurin-like_PHP"/>
</dbReference>
<evidence type="ECO:0000313" key="3">
    <source>
        <dbReference type="EMBL" id="KNY27331.1"/>
    </source>
</evidence>
<dbReference type="OrthoDB" id="9780884at2"/>
<dbReference type="eggNOG" id="COG1408">
    <property type="taxonomic scope" value="Bacteria"/>
</dbReference>
<dbReference type="PANTHER" id="PTHR31302:SF0">
    <property type="entry name" value="TRANSMEMBRANE PROTEIN WITH METALLOPHOSPHOESTERASE DOMAIN"/>
    <property type="match status" value="1"/>
</dbReference>
<name>A0A0L6JNE1_9FIRM</name>
<dbReference type="Pfam" id="PF00149">
    <property type="entry name" value="Metallophos"/>
    <property type="match status" value="1"/>
</dbReference>
<feature type="domain" description="Calcineurin-like phosphoesterase" evidence="2">
    <location>
        <begin position="164"/>
        <end position="329"/>
    </location>
</feature>
<proteinExistence type="predicted"/>
<gene>
    <name evidence="3" type="ORF">Bccel_2602</name>
</gene>
<keyword evidence="4" id="KW-1185">Reference proteome</keyword>
<dbReference type="GO" id="GO:0016787">
    <property type="term" value="F:hydrolase activity"/>
    <property type="evidence" value="ECO:0007669"/>
    <property type="project" value="InterPro"/>
</dbReference>
<evidence type="ECO:0000313" key="4">
    <source>
        <dbReference type="Proteomes" id="UP000036923"/>
    </source>
</evidence>
<evidence type="ECO:0000259" key="2">
    <source>
        <dbReference type="Pfam" id="PF00149"/>
    </source>
</evidence>
<dbReference type="Proteomes" id="UP000036923">
    <property type="component" value="Unassembled WGS sequence"/>
</dbReference>
<keyword evidence="1" id="KW-0472">Membrane</keyword>
<feature type="transmembrane region" description="Helical" evidence="1">
    <location>
        <begin position="6"/>
        <end position="24"/>
    </location>
</feature>
<dbReference type="InterPro" id="IPR051158">
    <property type="entry name" value="Metallophosphoesterase_sf"/>
</dbReference>
<keyword evidence="1" id="KW-1133">Transmembrane helix</keyword>
<protein>
    <submittedName>
        <fullName evidence="3">Calcineurin-like phosphoesterase superfamily domain containing protein</fullName>
    </submittedName>
</protein>
<keyword evidence="1" id="KW-0812">Transmembrane</keyword>
<dbReference type="RefSeq" id="WP_050753411.1">
    <property type="nucleotide sequence ID" value="NZ_JQKC01000019.1"/>
</dbReference>
<dbReference type="SUPFAM" id="SSF56300">
    <property type="entry name" value="Metallo-dependent phosphatases"/>
    <property type="match status" value="1"/>
</dbReference>
<feature type="transmembrane region" description="Helical" evidence="1">
    <location>
        <begin position="119"/>
        <end position="137"/>
    </location>
</feature>
<accession>A0A0L6JNE1</accession>
<dbReference type="Gene3D" id="3.60.21.10">
    <property type="match status" value="1"/>
</dbReference>
<dbReference type="AlphaFoldDB" id="A0A0L6JNE1"/>
<comment type="caution">
    <text evidence="3">The sequence shown here is derived from an EMBL/GenBank/DDBJ whole genome shotgun (WGS) entry which is preliminary data.</text>
</comment>
<dbReference type="STRING" id="398512.Bccel_2602"/>
<reference evidence="4" key="1">
    <citation type="submission" date="2015-07" db="EMBL/GenBank/DDBJ databases">
        <title>Near-Complete Genome Sequence of the Cellulolytic Bacterium Bacteroides (Pseudobacteroides) cellulosolvens ATCC 35603.</title>
        <authorList>
            <person name="Dassa B."/>
            <person name="Utturkar S.M."/>
            <person name="Klingeman D.M."/>
            <person name="Hurt R.A."/>
            <person name="Keller M."/>
            <person name="Xu J."/>
            <person name="Reddy Y.H.K."/>
            <person name="Borovok I."/>
            <person name="Grinberg I.R."/>
            <person name="Lamed R."/>
            <person name="Zhivin O."/>
            <person name="Bayer E.A."/>
            <person name="Brown S.D."/>
        </authorList>
    </citation>
    <scope>NUCLEOTIDE SEQUENCE [LARGE SCALE GENOMIC DNA]</scope>
    <source>
        <strain evidence="4">DSM 2933</strain>
    </source>
</reference>
<dbReference type="InterPro" id="IPR029052">
    <property type="entry name" value="Metallo-depent_PP-like"/>
</dbReference>